<dbReference type="GO" id="GO:0030170">
    <property type="term" value="F:pyridoxal phosphate binding"/>
    <property type="evidence" value="ECO:0007669"/>
    <property type="project" value="InterPro"/>
</dbReference>
<keyword evidence="3 4" id="KW-0663">Pyridoxal phosphate</keyword>
<dbReference type="SUPFAM" id="SSF53383">
    <property type="entry name" value="PLP-dependent transferases"/>
    <property type="match status" value="1"/>
</dbReference>
<feature type="modified residue" description="N6-(pyridoxal phosphate)lysine" evidence="4">
    <location>
        <position position="204"/>
    </location>
</feature>
<sequence>MSSPDQTTPHPDTIAAHAGVAPDPANGAMTAALQLSTTFEHTADAQTPLGFLYQRQDNPNQQQLESVLARLDGGARTLFFATGMAAGAAVLQALPPGSHLVIADDTYFGYRALITRFLAPHGLRHTVVDATNLDAVRTALATTTTLLWVETPSNPRLKVCDLAALATLAREAGARLLVDGTFAPPPLQRPLAFGADIVLHSTTKYLNGHGDAMGGALTFASDDDLAIACYDVRRMFGSSASPFAAWMTLRGLRTLPVRLERHGANAAAVAGFLAAHPRVMAVHYPGLESHPGHAVAARQMRGYGGMLSFEVHGGRDAALATAQRMRLFTNATSLGSTESLVEHRASIEGADSVSPAGLLRLSVGLEHVQDLIDDLAQALDQ</sequence>
<dbReference type="GO" id="GO:0005737">
    <property type="term" value="C:cytoplasm"/>
    <property type="evidence" value="ECO:0007669"/>
    <property type="project" value="TreeGrafter"/>
</dbReference>
<evidence type="ECO:0000313" key="8">
    <source>
        <dbReference type="Proteomes" id="UP000298681"/>
    </source>
</evidence>
<evidence type="ECO:0000256" key="6">
    <source>
        <dbReference type="SAM" id="MobiDB-lite"/>
    </source>
</evidence>
<dbReference type="GO" id="GO:0003962">
    <property type="term" value="F:cystathionine gamma-synthase activity"/>
    <property type="evidence" value="ECO:0007669"/>
    <property type="project" value="TreeGrafter"/>
</dbReference>
<evidence type="ECO:0000256" key="2">
    <source>
        <dbReference type="ARBA" id="ARBA00009077"/>
    </source>
</evidence>
<dbReference type="PIRSF" id="PIRSF001434">
    <property type="entry name" value="CGS"/>
    <property type="match status" value="1"/>
</dbReference>
<dbReference type="InterPro" id="IPR015422">
    <property type="entry name" value="PyrdxlP-dep_Trfase_small"/>
</dbReference>
<evidence type="ECO:0000256" key="4">
    <source>
        <dbReference type="PIRSR" id="PIRSR001434-2"/>
    </source>
</evidence>
<name>A0A4Z1R2I3_9GAMM</name>
<dbReference type="PANTHER" id="PTHR11808:SF15">
    <property type="entry name" value="CYSTATHIONINE GAMMA-LYASE"/>
    <property type="match status" value="1"/>
</dbReference>
<dbReference type="FunFam" id="3.40.640.10:FF:000046">
    <property type="entry name" value="Cystathionine gamma-lyase"/>
    <property type="match status" value="1"/>
</dbReference>
<comment type="similarity">
    <text evidence="2 5">Belongs to the trans-sulfuration enzymes family.</text>
</comment>
<dbReference type="GO" id="GO:0004123">
    <property type="term" value="F:cystathionine gamma-lyase activity"/>
    <property type="evidence" value="ECO:0007669"/>
    <property type="project" value="TreeGrafter"/>
</dbReference>
<dbReference type="PANTHER" id="PTHR11808">
    <property type="entry name" value="TRANS-SULFURATION ENZYME FAMILY MEMBER"/>
    <property type="match status" value="1"/>
</dbReference>
<evidence type="ECO:0000256" key="5">
    <source>
        <dbReference type="RuleBase" id="RU362118"/>
    </source>
</evidence>
<dbReference type="Pfam" id="PF01053">
    <property type="entry name" value="Cys_Met_Meta_PP"/>
    <property type="match status" value="1"/>
</dbReference>
<feature type="region of interest" description="Disordered" evidence="6">
    <location>
        <begin position="1"/>
        <end position="21"/>
    </location>
</feature>
<accession>A0A4Z1R2I3</accession>
<dbReference type="Gene3D" id="3.90.1150.10">
    <property type="entry name" value="Aspartate Aminotransferase, domain 1"/>
    <property type="match status" value="1"/>
</dbReference>
<dbReference type="PROSITE" id="PS00868">
    <property type="entry name" value="CYS_MET_METAB_PP"/>
    <property type="match status" value="1"/>
</dbReference>
<dbReference type="Gene3D" id="3.40.640.10">
    <property type="entry name" value="Type I PLP-dependent aspartate aminotransferase-like (Major domain)"/>
    <property type="match status" value="1"/>
</dbReference>
<dbReference type="InterPro" id="IPR015424">
    <property type="entry name" value="PyrdxlP-dep_Trfase"/>
</dbReference>
<dbReference type="GO" id="GO:0019343">
    <property type="term" value="P:cysteine biosynthetic process via cystathionine"/>
    <property type="evidence" value="ECO:0007669"/>
    <property type="project" value="TreeGrafter"/>
</dbReference>
<comment type="cofactor">
    <cofactor evidence="1 5">
        <name>pyridoxal 5'-phosphate</name>
        <dbReference type="ChEBI" id="CHEBI:597326"/>
    </cofactor>
</comment>
<comment type="caution">
    <text evidence="7">The sequence shown here is derived from an EMBL/GenBank/DDBJ whole genome shotgun (WGS) entry which is preliminary data.</text>
</comment>
<dbReference type="InterPro" id="IPR054542">
    <property type="entry name" value="Cys_met_metab_PP"/>
</dbReference>
<dbReference type="Proteomes" id="UP000298681">
    <property type="component" value="Unassembled WGS sequence"/>
</dbReference>
<gene>
    <name evidence="7" type="ORF">E4582_10890</name>
</gene>
<evidence type="ECO:0000256" key="3">
    <source>
        <dbReference type="ARBA" id="ARBA00022898"/>
    </source>
</evidence>
<dbReference type="AlphaFoldDB" id="A0A4Z1R2I3"/>
<evidence type="ECO:0000313" key="7">
    <source>
        <dbReference type="EMBL" id="TKS52745.1"/>
    </source>
</evidence>
<dbReference type="InterPro" id="IPR000277">
    <property type="entry name" value="Cys/Met-Metab_PyrdxlP-dep_enz"/>
</dbReference>
<dbReference type="InterPro" id="IPR015421">
    <property type="entry name" value="PyrdxlP-dep_Trfase_major"/>
</dbReference>
<reference evidence="7 8" key="1">
    <citation type="submission" date="2019-01" db="EMBL/GenBank/DDBJ databases">
        <authorList>
            <person name="Zhang S."/>
        </authorList>
    </citation>
    <scope>NUCLEOTIDE SEQUENCE [LARGE SCALE GENOMIC DNA]</scope>
    <source>
        <strain evidence="7 8">1626</strain>
    </source>
</reference>
<organism evidence="7 8">
    <name type="scientific">Luteimonas yindakuii</name>
    <dbReference type="NCBI Taxonomy" id="2565782"/>
    <lineage>
        <taxon>Bacteria</taxon>
        <taxon>Pseudomonadati</taxon>
        <taxon>Pseudomonadota</taxon>
        <taxon>Gammaproteobacteria</taxon>
        <taxon>Lysobacterales</taxon>
        <taxon>Lysobacteraceae</taxon>
        <taxon>Luteimonas</taxon>
    </lineage>
</organism>
<dbReference type="EMBL" id="SPUH01000002">
    <property type="protein sequence ID" value="TKS52745.1"/>
    <property type="molecule type" value="Genomic_DNA"/>
</dbReference>
<proteinExistence type="inferred from homology"/>
<dbReference type="RefSeq" id="WP_134674825.1">
    <property type="nucleotide sequence ID" value="NZ_SPUH01000002.1"/>
</dbReference>
<evidence type="ECO:0000256" key="1">
    <source>
        <dbReference type="ARBA" id="ARBA00001933"/>
    </source>
</evidence>
<protein>
    <submittedName>
        <fullName evidence="7">Cystathionine gamma-synthase</fullName>
    </submittedName>
</protein>
<feature type="compositionally biased region" description="Polar residues" evidence="6">
    <location>
        <begin position="1"/>
        <end position="10"/>
    </location>
</feature>
<keyword evidence="8" id="KW-1185">Reference proteome</keyword>
<dbReference type="GO" id="GO:0019346">
    <property type="term" value="P:transsulfuration"/>
    <property type="evidence" value="ECO:0007669"/>
    <property type="project" value="InterPro"/>
</dbReference>